<sequence>MTLKLYADSACDLPLSFYEENNVELITLQVHIEDREYKDLINIKPEQVYEEIRAGKKPKTSQASPQQLQELFTSLAESGESGLYISMSSGLSGTYQTAVMVKEQVKEEYPDLDLTIIDSKAVSLGYGLTVMAVVEQIKNNEPKEDIIKFAQSNCDRMEHLFTIEDLDFLAAGGRLSRSSAFFGGLLNIKPLLHVDEGKLVPLEKIRGKKKLIKRMLDLMEERGADLENQIIGISHGDDEETALELKRLIEERFGTKKFYIRLIGAIVASHAGPGTLAVFFLKKQDN</sequence>
<dbReference type="Gene3D" id="3.40.50.10170">
    <property type="match status" value="1"/>
</dbReference>
<accession>A0A429Y1T8</accession>
<feature type="coiled-coil region" evidence="3">
    <location>
        <begin position="202"/>
        <end position="229"/>
    </location>
</feature>
<keyword evidence="4" id="KW-0812">Transmembrane</keyword>
<evidence type="ECO:0000313" key="5">
    <source>
        <dbReference type="EMBL" id="RST75211.1"/>
    </source>
</evidence>
<dbReference type="SUPFAM" id="SSF82549">
    <property type="entry name" value="DAK1/DegV-like"/>
    <property type="match status" value="1"/>
</dbReference>
<dbReference type="InterPro" id="IPR050270">
    <property type="entry name" value="DegV_domain_contain"/>
</dbReference>
<keyword evidence="3" id="KW-0175">Coiled coil</keyword>
<dbReference type="PANTHER" id="PTHR33434">
    <property type="entry name" value="DEGV DOMAIN-CONTAINING PROTEIN DR_1986-RELATED"/>
    <property type="match status" value="1"/>
</dbReference>
<reference evidence="5" key="1">
    <citation type="submission" date="2018-12" db="EMBL/GenBank/DDBJ databases">
        <authorList>
            <person name="Sun L."/>
            <person name="Chen Z."/>
        </authorList>
    </citation>
    <scope>NUCLEOTIDE SEQUENCE [LARGE SCALE GENOMIC DNA]</scope>
    <source>
        <strain evidence="5">3-2-2</strain>
    </source>
</reference>
<organism evidence="5 6">
    <name type="scientific">Siminovitchia acidinfaciens</name>
    <dbReference type="NCBI Taxonomy" id="2321395"/>
    <lineage>
        <taxon>Bacteria</taxon>
        <taxon>Bacillati</taxon>
        <taxon>Bacillota</taxon>
        <taxon>Bacilli</taxon>
        <taxon>Bacillales</taxon>
        <taxon>Bacillaceae</taxon>
        <taxon>Siminovitchia</taxon>
    </lineage>
</organism>
<comment type="caution">
    <text evidence="5">The sequence shown here is derived from an EMBL/GenBank/DDBJ whole genome shotgun (WGS) entry which is preliminary data.</text>
</comment>
<evidence type="ECO:0000256" key="1">
    <source>
        <dbReference type="ARBA" id="ARBA00003238"/>
    </source>
</evidence>
<evidence type="ECO:0000256" key="4">
    <source>
        <dbReference type="SAM" id="Phobius"/>
    </source>
</evidence>
<dbReference type="NCBIfam" id="TIGR00762">
    <property type="entry name" value="DegV"/>
    <property type="match status" value="1"/>
</dbReference>
<proteinExistence type="predicted"/>
<evidence type="ECO:0000313" key="6">
    <source>
        <dbReference type="Proteomes" id="UP000287156"/>
    </source>
</evidence>
<dbReference type="EMBL" id="QYTV02000003">
    <property type="protein sequence ID" value="RST75211.1"/>
    <property type="molecule type" value="Genomic_DNA"/>
</dbReference>
<evidence type="ECO:0000256" key="3">
    <source>
        <dbReference type="SAM" id="Coils"/>
    </source>
</evidence>
<dbReference type="Proteomes" id="UP000287156">
    <property type="component" value="Unassembled WGS sequence"/>
</dbReference>
<keyword evidence="4" id="KW-0472">Membrane</keyword>
<keyword evidence="4" id="KW-1133">Transmembrane helix</keyword>
<dbReference type="RefSeq" id="WP_126049490.1">
    <property type="nucleotide sequence ID" value="NZ_QYTV02000003.1"/>
</dbReference>
<keyword evidence="2" id="KW-0446">Lipid-binding</keyword>
<dbReference type="Gene3D" id="3.30.1180.10">
    <property type="match status" value="1"/>
</dbReference>
<feature type="transmembrane region" description="Helical" evidence="4">
    <location>
        <begin position="258"/>
        <end position="281"/>
    </location>
</feature>
<keyword evidence="6" id="KW-1185">Reference proteome</keyword>
<dbReference type="AlphaFoldDB" id="A0A429Y1T8"/>
<dbReference type="PANTHER" id="PTHR33434:SF3">
    <property type="entry name" value="DEGV DOMAIN-CONTAINING PROTEIN YITS"/>
    <property type="match status" value="1"/>
</dbReference>
<dbReference type="InterPro" id="IPR003797">
    <property type="entry name" value="DegV"/>
</dbReference>
<dbReference type="InterPro" id="IPR043168">
    <property type="entry name" value="DegV_C"/>
</dbReference>
<protein>
    <submittedName>
        <fullName evidence="5">DegV family protein</fullName>
    </submittedName>
</protein>
<dbReference type="OrthoDB" id="9780660at2"/>
<dbReference type="Pfam" id="PF02645">
    <property type="entry name" value="DegV"/>
    <property type="match status" value="1"/>
</dbReference>
<comment type="function">
    <text evidence="1">May bind long-chain fatty acids, such as palmitate, and may play a role in lipid transport or fatty acid metabolism.</text>
</comment>
<gene>
    <name evidence="5" type="ORF">D4T97_008105</name>
</gene>
<dbReference type="GO" id="GO:0008289">
    <property type="term" value="F:lipid binding"/>
    <property type="evidence" value="ECO:0007669"/>
    <property type="project" value="UniProtKB-KW"/>
</dbReference>
<dbReference type="PROSITE" id="PS51482">
    <property type="entry name" value="DEGV"/>
    <property type="match status" value="1"/>
</dbReference>
<name>A0A429Y1T8_9BACI</name>
<evidence type="ECO:0000256" key="2">
    <source>
        <dbReference type="ARBA" id="ARBA00023121"/>
    </source>
</evidence>